<name>A0A8S3YNK2_9EUPU</name>
<dbReference type="Pfam" id="PF03088">
    <property type="entry name" value="Str_synth"/>
    <property type="match status" value="1"/>
</dbReference>
<sequence>MGPTSFAFLNGKCSVYTVTADRKVVDIARCIPKVIADLTTPRCTTIATCGYLTSIRVGRDGQLLVLDAYRGLFQVNPITGAVRQLYSSTNAIGGRVPRYLNDMVQTPDGIIFMSDSSDRYDVANDMYIIMSGAPTGRIIALNPVTAATIEVLRDVLVYPNGLELTADGTGLLISETGRARIVLMSLLASTYKQISIFAANLPGLPGNIRRSARGTFWVGLSLVRHSGIPNSMDMFSNNPAARSRTVATVDQNTIKSYFPRYGLLVELDFIGRIIGSLHDPT</sequence>
<organism evidence="5 6">
    <name type="scientific">Candidula unifasciata</name>
    <dbReference type="NCBI Taxonomy" id="100452"/>
    <lineage>
        <taxon>Eukaryota</taxon>
        <taxon>Metazoa</taxon>
        <taxon>Spiralia</taxon>
        <taxon>Lophotrochozoa</taxon>
        <taxon>Mollusca</taxon>
        <taxon>Gastropoda</taxon>
        <taxon>Heterobranchia</taxon>
        <taxon>Euthyneura</taxon>
        <taxon>Panpulmonata</taxon>
        <taxon>Eupulmonata</taxon>
        <taxon>Stylommatophora</taxon>
        <taxon>Helicina</taxon>
        <taxon>Helicoidea</taxon>
        <taxon>Geomitridae</taxon>
        <taxon>Candidula</taxon>
    </lineage>
</organism>
<dbReference type="SUPFAM" id="SSF63829">
    <property type="entry name" value="Calcium-dependent phosphotriesterase"/>
    <property type="match status" value="1"/>
</dbReference>
<dbReference type="Proteomes" id="UP000678393">
    <property type="component" value="Unassembled WGS sequence"/>
</dbReference>
<comment type="caution">
    <text evidence="5">The sequence shown here is derived from an EMBL/GenBank/DDBJ whole genome shotgun (WGS) entry which is preliminary data.</text>
</comment>
<dbReference type="PANTHER" id="PTHR10426:SF88">
    <property type="entry name" value="ADIPOCYTE PLASMA MEMBRANE-ASSOCIATED PROTEIN HEMOMUCIN-RELATED"/>
    <property type="match status" value="1"/>
</dbReference>
<keyword evidence="6" id="KW-1185">Reference proteome</keyword>
<dbReference type="OrthoDB" id="6120850at2759"/>
<feature type="non-terminal residue" evidence="5">
    <location>
        <position position="1"/>
    </location>
</feature>
<accession>A0A8S3YNK2</accession>
<comment type="similarity">
    <text evidence="1">Belongs to the strictosidine synthase family.</text>
</comment>
<dbReference type="EMBL" id="CAJHNH020000591">
    <property type="protein sequence ID" value="CAG5118684.1"/>
    <property type="molecule type" value="Genomic_DNA"/>
</dbReference>
<protein>
    <recommendedName>
        <fullName evidence="4">Strictosidine synthase conserved region domain-containing protein</fullName>
    </recommendedName>
</protein>
<proteinExistence type="inferred from homology"/>
<evidence type="ECO:0000256" key="2">
    <source>
        <dbReference type="ARBA" id="ARBA00022553"/>
    </source>
</evidence>
<feature type="domain" description="Strictosidine synthase conserved region" evidence="4">
    <location>
        <begin position="105"/>
        <end position="181"/>
    </location>
</feature>
<evidence type="ECO:0000313" key="5">
    <source>
        <dbReference type="EMBL" id="CAG5118684.1"/>
    </source>
</evidence>
<dbReference type="AlphaFoldDB" id="A0A8S3YNK2"/>
<dbReference type="PANTHER" id="PTHR10426">
    <property type="entry name" value="STRICTOSIDINE SYNTHASE-RELATED"/>
    <property type="match status" value="1"/>
</dbReference>
<reference evidence="5" key="1">
    <citation type="submission" date="2021-04" db="EMBL/GenBank/DDBJ databases">
        <authorList>
            <consortium name="Molecular Ecology Group"/>
        </authorList>
    </citation>
    <scope>NUCLEOTIDE SEQUENCE</scope>
</reference>
<dbReference type="Gene3D" id="2.120.10.30">
    <property type="entry name" value="TolB, C-terminal domain"/>
    <property type="match status" value="1"/>
</dbReference>
<evidence type="ECO:0000313" key="6">
    <source>
        <dbReference type="Proteomes" id="UP000678393"/>
    </source>
</evidence>
<keyword evidence="2" id="KW-0597">Phosphoprotein</keyword>
<gene>
    <name evidence="5" type="ORF">CUNI_LOCUS4242</name>
</gene>
<evidence type="ECO:0000259" key="4">
    <source>
        <dbReference type="Pfam" id="PF03088"/>
    </source>
</evidence>
<keyword evidence="3" id="KW-0325">Glycoprotein</keyword>
<evidence type="ECO:0000256" key="1">
    <source>
        <dbReference type="ARBA" id="ARBA00009191"/>
    </source>
</evidence>
<evidence type="ECO:0000256" key="3">
    <source>
        <dbReference type="ARBA" id="ARBA00023180"/>
    </source>
</evidence>
<dbReference type="InterPro" id="IPR018119">
    <property type="entry name" value="Strictosidine_synth_cons-reg"/>
</dbReference>
<dbReference type="GO" id="GO:0012505">
    <property type="term" value="C:endomembrane system"/>
    <property type="evidence" value="ECO:0007669"/>
    <property type="project" value="TreeGrafter"/>
</dbReference>
<dbReference type="InterPro" id="IPR011042">
    <property type="entry name" value="6-blade_b-propeller_TolB-like"/>
</dbReference>
<dbReference type="GO" id="GO:0016787">
    <property type="term" value="F:hydrolase activity"/>
    <property type="evidence" value="ECO:0007669"/>
    <property type="project" value="TreeGrafter"/>
</dbReference>